<feature type="domain" description="Major facilitator superfamily (MFS) profile" evidence="7">
    <location>
        <begin position="17"/>
        <end position="124"/>
    </location>
</feature>
<evidence type="ECO:0000313" key="9">
    <source>
        <dbReference type="Proteomes" id="UP000036851"/>
    </source>
</evidence>
<dbReference type="PANTHER" id="PTHR42718">
    <property type="entry name" value="MAJOR FACILITATOR SUPERFAMILY MULTIDRUG TRANSPORTER MFSC"/>
    <property type="match status" value="1"/>
</dbReference>
<evidence type="ECO:0000256" key="1">
    <source>
        <dbReference type="ARBA" id="ARBA00004141"/>
    </source>
</evidence>
<gene>
    <name evidence="8" type="ORF">NG43_18810</name>
</gene>
<evidence type="ECO:0000256" key="5">
    <source>
        <dbReference type="ARBA" id="ARBA00023136"/>
    </source>
</evidence>
<dbReference type="PATRIC" id="fig|1560201.4.peg.4073"/>
<dbReference type="SUPFAM" id="SSF103473">
    <property type="entry name" value="MFS general substrate transporter"/>
    <property type="match status" value="1"/>
</dbReference>
<name>A0A0L7T255_9GAMM</name>
<protein>
    <submittedName>
        <fullName evidence="8">DSBA oxidoreductase</fullName>
    </submittedName>
</protein>
<keyword evidence="4 6" id="KW-1133">Transmembrane helix</keyword>
<accession>A0A0L7T255</accession>
<comment type="subcellular location">
    <subcellularLocation>
        <location evidence="1">Membrane</location>
        <topology evidence="1">Multi-pass membrane protein</topology>
    </subcellularLocation>
</comment>
<dbReference type="Proteomes" id="UP000036851">
    <property type="component" value="Unassembled WGS sequence"/>
</dbReference>
<dbReference type="AlphaFoldDB" id="A0A0L7T255"/>
<dbReference type="GO" id="GO:0022857">
    <property type="term" value="F:transmembrane transporter activity"/>
    <property type="evidence" value="ECO:0007669"/>
    <property type="project" value="InterPro"/>
</dbReference>
<dbReference type="PANTHER" id="PTHR42718:SF9">
    <property type="entry name" value="MAJOR FACILITATOR SUPERFAMILY MULTIDRUG TRANSPORTER MFSC"/>
    <property type="match status" value="1"/>
</dbReference>
<sequence>MNGQPAAAPVPHPFTLRLALGLVGVLIAALTSGLNDRVSDIALADVRAALGISYDQGSWVIAVYQAAEVATMMIAPWFAVTFSLRRFAIGVSVGFAVTGALLPFAPDFNTVIALRVLQGIFGGA</sequence>
<evidence type="ECO:0000313" key="8">
    <source>
        <dbReference type="EMBL" id="KOC89509.1"/>
    </source>
</evidence>
<feature type="transmembrane region" description="Helical" evidence="6">
    <location>
        <begin position="87"/>
        <end position="105"/>
    </location>
</feature>
<dbReference type="InterPro" id="IPR036259">
    <property type="entry name" value="MFS_trans_sf"/>
</dbReference>
<evidence type="ECO:0000259" key="7">
    <source>
        <dbReference type="PROSITE" id="PS50850"/>
    </source>
</evidence>
<dbReference type="GO" id="GO:0016020">
    <property type="term" value="C:membrane"/>
    <property type="evidence" value="ECO:0007669"/>
    <property type="project" value="UniProtKB-SubCell"/>
</dbReference>
<evidence type="ECO:0000256" key="3">
    <source>
        <dbReference type="ARBA" id="ARBA00022692"/>
    </source>
</evidence>
<evidence type="ECO:0000256" key="2">
    <source>
        <dbReference type="ARBA" id="ARBA00022448"/>
    </source>
</evidence>
<feature type="non-terminal residue" evidence="8">
    <location>
        <position position="124"/>
    </location>
</feature>
<reference evidence="8 9" key="1">
    <citation type="journal article" date="2015" name="Int. J. Syst. Evol. Microbiol.">
        <title>Erwinia iniecta sp. nov., isolated from Russian wheat aphids (Diuraphis noxia).</title>
        <authorList>
            <person name="Campillo T."/>
            <person name="Luna E."/>
            <person name="Portier P."/>
            <person name="Fischer-Le Saux M."/>
            <person name="Lapitan N."/>
            <person name="Tisserat N.A."/>
            <person name="Leach J.E."/>
        </authorList>
    </citation>
    <scope>NUCLEOTIDE SEQUENCE [LARGE SCALE GENOMIC DNA]</scope>
    <source>
        <strain evidence="8 9">B149</strain>
    </source>
</reference>
<keyword evidence="5 6" id="KW-0472">Membrane</keyword>
<dbReference type="Pfam" id="PF07690">
    <property type="entry name" value="MFS_1"/>
    <property type="match status" value="1"/>
</dbReference>
<comment type="caution">
    <text evidence="8">The sequence shown here is derived from an EMBL/GenBank/DDBJ whole genome shotgun (WGS) entry which is preliminary data.</text>
</comment>
<organism evidence="8 9">
    <name type="scientific">Winslowiella iniecta</name>
    <dbReference type="NCBI Taxonomy" id="1560201"/>
    <lineage>
        <taxon>Bacteria</taxon>
        <taxon>Pseudomonadati</taxon>
        <taxon>Pseudomonadota</taxon>
        <taxon>Gammaproteobacteria</taxon>
        <taxon>Enterobacterales</taxon>
        <taxon>Erwiniaceae</taxon>
        <taxon>Winslowiella</taxon>
    </lineage>
</organism>
<evidence type="ECO:0000256" key="6">
    <source>
        <dbReference type="SAM" id="Phobius"/>
    </source>
</evidence>
<dbReference type="InterPro" id="IPR020846">
    <property type="entry name" value="MFS_dom"/>
</dbReference>
<proteinExistence type="predicted"/>
<dbReference type="Gene3D" id="1.20.1250.20">
    <property type="entry name" value="MFS general substrate transporter like domains"/>
    <property type="match status" value="1"/>
</dbReference>
<dbReference type="RefSeq" id="WP_241491657.1">
    <property type="nucleotide sequence ID" value="NZ_JRXF01000036.1"/>
</dbReference>
<dbReference type="EMBL" id="JRXF01000036">
    <property type="protein sequence ID" value="KOC89509.1"/>
    <property type="molecule type" value="Genomic_DNA"/>
</dbReference>
<feature type="transmembrane region" description="Helical" evidence="6">
    <location>
        <begin position="59"/>
        <end position="80"/>
    </location>
</feature>
<dbReference type="InterPro" id="IPR011701">
    <property type="entry name" value="MFS"/>
</dbReference>
<keyword evidence="3 6" id="KW-0812">Transmembrane</keyword>
<keyword evidence="2" id="KW-0813">Transport</keyword>
<evidence type="ECO:0000256" key="4">
    <source>
        <dbReference type="ARBA" id="ARBA00022989"/>
    </source>
</evidence>
<dbReference type="PROSITE" id="PS50850">
    <property type="entry name" value="MFS"/>
    <property type="match status" value="1"/>
</dbReference>